<dbReference type="Pfam" id="PF02770">
    <property type="entry name" value="Acyl-CoA_dh_M"/>
    <property type="match status" value="1"/>
</dbReference>
<dbReference type="InterPro" id="IPR037069">
    <property type="entry name" value="AcylCoA_DH/ox_N_sf"/>
</dbReference>
<dbReference type="InterPro" id="IPR013786">
    <property type="entry name" value="AcylCoA_DH/ox_N"/>
</dbReference>
<gene>
    <name evidence="3" type="ORF">RM779_14435</name>
</gene>
<sequence>MRRLLDAGWATPSFLGELSQDPPPGEATAADRIRAIAATDYATLPVPAEFGGGGAGLVAVAGAQRALGRLDPGPAIALNMHSMTVGLMVDYWRRHRDTSWMLLESIAETHALVASAFAEPGGNGNFLSSRSVAVPEGKGFRISGTKYPCSLSTTATLMCVTAQVRDTDETLIALVPANSPGITHEGDWPSLGMRLSDTGRVRLTDVEIDRRLVFYRGPAGAVDDILIAGVVWFVVLVAATYHGVLSTLLDRTAEQCAGTTSRSRTALIGRAARELYALGAATRALAADWEHEALTGHTALAAAMGLRASLSDVRERFAGALTPVIGGRAYTEGHPAAAVLLDSLAVHHHPPSLLVCDDAVGAYCTGQPISFDPA</sequence>
<proteinExistence type="predicted"/>
<dbReference type="Gene3D" id="2.40.110.10">
    <property type="entry name" value="Butyryl-CoA Dehydrogenase, subunit A, domain 2"/>
    <property type="match status" value="1"/>
</dbReference>
<evidence type="ECO:0000313" key="4">
    <source>
        <dbReference type="Proteomes" id="UP001183615"/>
    </source>
</evidence>
<dbReference type="Proteomes" id="UP001183615">
    <property type="component" value="Unassembled WGS sequence"/>
</dbReference>
<dbReference type="SUPFAM" id="SSF56645">
    <property type="entry name" value="Acyl-CoA dehydrogenase NM domain-like"/>
    <property type="match status" value="1"/>
</dbReference>
<evidence type="ECO:0000259" key="1">
    <source>
        <dbReference type="Pfam" id="PF02770"/>
    </source>
</evidence>
<dbReference type="Gene3D" id="1.10.540.10">
    <property type="entry name" value="Acyl-CoA dehydrogenase/oxidase, N-terminal domain"/>
    <property type="match status" value="1"/>
</dbReference>
<protein>
    <submittedName>
        <fullName evidence="3">Acyl-CoA dehydrogenase family protein</fullName>
    </submittedName>
</protein>
<evidence type="ECO:0000259" key="2">
    <source>
        <dbReference type="Pfam" id="PF02771"/>
    </source>
</evidence>
<comment type="caution">
    <text evidence="3">The sequence shown here is derived from an EMBL/GenBank/DDBJ whole genome shotgun (WGS) entry which is preliminary data.</text>
</comment>
<accession>A0ABU2S471</accession>
<dbReference type="InterPro" id="IPR009100">
    <property type="entry name" value="AcylCoA_DH/oxidase_NM_dom_sf"/>
</dbReference>
<name>A0ABU2S471_9ACTN</name>
<feature type="domain" description="Acyl-CoA oxidase/dehydrogenase middle" evidence="1">
    <location>
        <begin position="115"/>
        <end position="206"/>
    </location>
</feature>
<dbReference type="PANTHER" id="PTHR43884:SF12">
    <property type="entry name" value="ISOVALERYL-COA DEHYDROGENASE, MITOCHONDRIAL-RELATED"/>
    <property type="match status" value="1"/>
</dbReference>
<dbReference type="RefSeq" id="WP_311618084.1">
    <property type="nucleotide sequence ID" value="NZ_JAVREV010000007.1"/>
</dbReference>
<dbReference type="InterPro" id="IPR006091">
    <property type="entry name" value="Acyl-CoA_Oxase/DH_mid-dom"/>
</dbReference>
<dbReference type="InterPro" id="IPR046373">
    <property type="entry name" value="Acyl-CoA_Oxase/DH_mid-dom_sf"/>
</dbReference>
<dbReference type="PANTHER" id="PTHR43884">
    <property type="entry name" value="ACYL-COA DEHYDROGENASE"/>
    <property type="match status" value="1"/>
</dbReference>
<dbReference type="Pfam" id="PF02771">
    <property type="entry name" value="Acyl-CoA_dh_N"/>
    <property type="match status" value="1"/>
</dbReference>
<evidence type="ECO:0000313" key="3">
    <source>
        <dbReference type="EMBL" id="MDT0443777.1"/>
    </source>
</evidence>
<feature type="domain" description="Acyl-CoA dehydrogenase/oxidase N-terminal" evidence="2">
    <location>
        <begin position="30"/>
        <end position="89"/>
    </location>
</feature>
<dbReference type="EMBL" id="JAVREV010000007">
    <property type="protein sequence ID" value="MDT0443777.1"/>
    <property type="molecule type" value="Genomic_DNA"/>
</dbReference>
<reference evidence="4" key="1">
    <citation type="submission" date="2023-07" db="EMBL/GenBank/DDBJ databases">
        <title>30 novel species of actinomycetes from the DSMZ collection.</title>
        <authorList>
            <person name="Nouioui I."/>
        </authorList>
    </citation>
    <scope>NUCLEOTIDE SEQUENCE [LARGE SCALE GENOMIC DNA]</scope>
    <source>
        <strain evidence="4">DSM 41886</strain>
    </source>
</reference>
<keyword evidence="4" id="KW-1185">Reference proteome</keyword>
<organism evidence="3 4">
    <name type="scientific">Streptomyces johnsoniae</name>
    <dbReference type="NCBI Taxonomy" id="3075532"/>
    <lineage>
        <taxon>Bacteria</taxon>
        <taxon>Bacillati</taxon>
        <taxon>Actinomycetota</taxon>
        <taxon>Actinomycetes</taxon>
        <taxon>Kitasatosporales</taxon>
        <taxon>Streptomycetaceae</taxon>
        <taxon>Streptomyces</taxon>
    </lineage>
</organism>